<reference evidence="2 3" key="2">
    <citation type="submission" date="2015-01" db="EMBL/GenBank/DDBJ databases">
        <title>Complete genome sequence of Pyrinomonas methylaliphatogenes type strain K22T.</title>
        <authorList>
            <person name="Lee K.C.Y."/>
            <person name="Power J.F."/>
            <person name="Dunfield P.F."/>
            <person name="Morgan X.C."/>
            <person name="Huttenhower C."/>
            <person name="Stott M.B."/>
        </authorList>
    </citation>
    <scope>NUCLEOTIDE SEQUENCE [LARGE SCALE GENOMIC DNA]</scope>
    <source>
        <strain evidence="2 3">K22</strain>
    </source>
</reference>
<feature type="domain" description="PatA-like N-terminal" evidence="1">
    <location>
        <begin position="134"/>
        <end position="233"/>
    </location>
</feature>
<dbReference type="OrthoDB" id="148348at2"/>
<dbReference type="Pfam" id="PF14332">
    <property type="entry name" value="DUF4388"/>
    <property type="match status" value="1"/>
</dbReference>
<keyword evidence="3" id="KW-1185">Reference proteome</keyword>
<dbReference type="EMBL" id="CBXV010000008">
    <property type="protein sequence ID" value="CDM66333.1"/>
    <property type="molecule type" value="Genomic_DNA"/>
</dbReference>
<sequence>MMGESYKGLDSEIESALLDADLFVKYGAMQRAINRLQQAIARYPHSIELRERLREVAIMLKLPGEAARQCLMLARLYIERENFDAAHERLLEAKQHEPRISIAAGLEAIRRARRPEQSRPITASSVAVPAAVFAGDLSLISIFDVVQVLENARLTGVLKIVGGEREGRILFNDGQIVGAEHAAKQGEEAFRALIEATSGAFSFEQSADPFPVTISAASNTNLILDALRQLDEERKDAEFRREMGGDAFP</sequence>
<dbReference type="InterPro" id="IPR011990">
    <property type="entry name" value="TPR-like_helical_dom_sf"/>
</dbReference>
<dbReference type="AlphaFoldDB" id="A0A0B6WYI6"/>
<evidence type="ECO:0000313" key="3">
    <source>
        <dbReference type="Proteomes" id="UP000031518"/>
    </source>
</evidence>
<dbReference type="SUPFAM" id="SSF48452">
    <property type="entry name" value="TPR-like"/>
    <property type="match status" value="1"/>
</dbReference>
<evidence type="ECO:0000259" key="1">
    <source>
        <dbReference type="Pfam" id="PF14332"/>
    </source>
</evidence>
<accession>A0A0B6WYI6</accession>
<gene>
    <name evidence="2" type="ORF">PYK22_02360</name>
</gene>
<dbReference type="InterPro" id="IPR025497">
    <property type="entry name" value="PatA-like_N"/>
</dbReference>
<protein>
    <recommendedName>
        <fullName evidence="1">PatA-like N-terminal domain-containing protein</fullName>
    </recommendedName>
</protein>
<dbReference type="PANTHER" id="PTHR36304:SF4">
    <property type="entry name" value="DUF4388 DOMAIN-CONTAINING PROTEIN"/>
    <property type="match status" value="1"/>
</dbReference>
<name>A0A0B6WYI6_9BACT</name>
<evidence type="ECO:0000313" key="2">
    <source>
        <dbReference type="EMBL" id="CDM66333.1"/>
    </source>
</evidence>
<proteinExistence type="predicted"/>
<dbReference type="STRING" id="454194.PYK22_02360"/>
<organism evidence="2 3">
    <name type="scientific">Pyrinomonas methylaliphatogenes</name>
    <dbReference type="NCBI Taxonomy" id="454194"/>
    <lineage>
        <taxon>Bacteria</taxon>
        <taxon>Pseudomonadati</taxon>
        <taxon>Acidobacteriota</taxon>
        <taxon>Blastocatellia</taxon>
        <taxon>Blastocatellales</taxon>
        <taxon>Pyrinomonadaceae</taxon>
        <taxon>Pyrinomonas</taxon>
    </lineage>
</organism>
<dbReference type="RefSeq" id="WP_083437814.1">
    <property type="nucleotide sequence ID" value="NZ_CBXV010000008.1"/>
</dbReference>
<dbReference type="Gene3D" id="1.25.40.10">
    <property type="entry name" value="Tetratricopeptide repeat domain"/>
    <property type="match status" value="1"/>
</dbReference>
<dbReference type="PANTHER" id="PTHR36304">
    <property type="entry name" value="DOMAIN GTPASE-ACTIVATING PROTEIN, PUTATIVE-RELATED-RELATED"/>
    <property type="match status" value="1"/>
</dbReference>
<dbReference type="Proteomes" id="UP000031518">
    <property type="component" value="Unassembled WGS sequence"/>
</dbReference>
<reference evidence="2 3" key="1">
    <citation type="submission" date="2013-12" db="EMBL/GenBank/DDBJ databases">
        <authorList>
            <person name="Stott M."/>
        </authorList>
    </citation>
    <scope>NUCLEOTIDE SEQUENCE [LARGE SCALE GENOMIC DNA]</scope>
    <source>
        <strain evidence="2 3">K22</strain>
    </source>
</reference>